<dbReference type="Gene3D" id="3.40.1260.10">
    <property type="entry name" value="DsrEFH-like"/>
    <property type="match status" value="1"/>
</dbReference>
<evidence type="ECO:0008006" key="3">
    <source>
        <dbReference type="Google" id="ProtNLM"/>
    </source>
</evidence>
<name>A0A840V334_9BACT</name>
<evidence type="ECO:0000313" key="1">
    <source>
        <dbReference type="EMBL" id="MBB5349238.1"/>
    </source>
</evidence>
<comment type="caution">
    <text evidence="1">The sequence shown here is derived from an EMBL/GenBank/DDBJ whole genome shotgun (WGS) entry which is preliminary data.</text>
</comment>
<dbReference type="SUPFAM" id="SSF75169">
    <property type="entry name" value="DsrEFH-like"/>
    <property type="match status" value="1"/>
</dbReference>
<dbReference type="Proteomes" id="UP000539642">
    <property type="component" value="Unassembled WGS sequence"/>
</dbReference>
<keyword evidence="2" id="KW-1185">Reference proteome</keyword>
<sequence length="166" mass="18106">MNWMMKMVVVMLLAVVFILRSDDGAAALNHGGALSGVLTANVYFDVNIGEPAKLRTRLQLIETTYTDLVTAGFSPRVVIGIRGMASNYFTEGADYVLEADLPLKKEIVAKAEKFKAMGFAVEQCRIAAGLQKIEVADFLPLVQVVDNGYVSMIGYQAQGYAYVPMD</sequence>
<dbReference type="EMBL" id="JACHEO010000021">
    <property type="protein sequence ID" value="MBB5349238.1"/>
    <property type="molecule type" value="Genomic_DNA"/>
</dbReference>
<reference evidence="1 2" key="1">
    <citation type="submission" date="2020-08" db="EMBL/GenBank/DDBJ databases">
        <title>Genomic Encyclopedia of Type Strains, Phase IV (KMG-IV): sequencing the most valuable type-strain genomes for metagenomic binning, comparative biology and taxonomic classification.</title>
        <authorList>
            <person name="Goeker M."/>
        </authorList>
    </citation>
    <scope>NUCLEOTIDE SEQUENCE [LARGE SCALE GENOMIC DNA]</scope>
    <source>
        <strain evidence="1 2">DSM 28570</strain>
    </source>
</reference>
<gene>
    <name evidence="1" type="ORF">HNQ81_002990</name>
</gene>
<dbReference type="AlphaFoldDB" id="A0A840V334"/>
<evidence type="ECO:0000313" key="2">
    <source>
        <dbReference type="Proteomes" id="UP000539642"/>
    </source>
</evidence>
<dbReference type="InterPro" id="IPR027396">
    <property type="entry name" value="DsrEFH-like"/>
</dbReference>
<proteinExistence type="predicted"/>
<organism evidence="1 2">
    <name type="scientific">Desulfoprunum benzoelyticum</name>
    <dbReference type="NCBI Taxonomy" id="1506996"/>
    <lineage>
        <taxon>Bacteria</taxon>
        <taxon>Pseudomonadati</taxon>
        <taxon>Thermodesulfobacteriota</taxon>
        <taxon>Desulfobulbia</taxon>
        <taxon>Desulfobulbales</taxon>
        <taxon>Desulfobulbaceae</taxon>
        <taxon>Desulfoprunum</taxon>
    </lineage>
</organism>
<dbReference type="RefSeq" id="WP_183352045.1">
    <property type="nucleotide sequence ID" value="NZ_JACHEO010000021.1"/>
</dbReference>
<protein>
    <recommendedName>
        <fullName evidence="3">Sulfur reduction protein DsrE</fullName>
    </recommendedName>
</protein>
<accession>A0A840V334</accession>